<dbReference type="EMBL" id="JBJQND010000014">
    <property type="protein sequence ID" value="KAL3855186.1"/>
    <property type="molecule type" value="Genomic_DNA"/>
</dbReference>
<keyword evidence="3" id="KW-1185">Reference proteome</keyword>
<organism evidence="2 3">
    <name type="scientific">Sinanodonta woodiana</name>
    <name type="common">Chinese pond mussel</name>
    <name type="synonym">Anodonta woodiana</name>
    <dbReference type="NCBI Taxonomy" id="1069815"/>
    <lineage>
        <taxon>Eukaryota</taxon>
        <taxon>Metazoa</taxon>
        <taxon>Spiralia</taxon>
        <taxon>Lophotrochozoa</taxon>
        <taxon>Mollusca</taxon>
        <taxon>Bivalvia</taxon>
        <taxon>Autobranchia</taxon>
        <taxon>Heteroconchia</taxon>
        <taxon>Palaeoheterodonta</taxon>
        <taxon>Unionida</taxon>
        <taxon>Unionoidea</taxon>
        <taxon>Unionidae</taxon>
        <taxon>Unioninae</taxon>
        <taxon>Sinanodonta</taxon>
    </lineage>
</organism>
<gene>
    <name evidence="2" type="ORF">ACJMK2_014406</name>
</gene>
<protein>
    <submittedName>
        <fullName evidence="2">Uncharacterized protein</fullName>
    </submittedName>
</protein>
<dbReference type="SUPFAM" id="SSF90257">
    <property type="entry name" value="Myosin rod fragments"/>
    <property type="match status" value="1"/>
</dbReference>
<feature type="coiled-coil region" evidence="1">
    <location>
        <begin position="68"/>
        <end position="137"/>
    </location>
</feature>
<proteinExistence type="predicted"/>
<reference evidence="2 3" key="1">
    <citation type="submission" date="2024-11" db="EMBL/GenBank/DDBJ databases">
        <title>Chromosome-level genome assembly of the freshwater bivalve Anodonta woodiana.</title>
        <authorList>
            <person name="Chen X."/>
        </authorList>
    </citation>
    <scope>NUCLEOTIDE SEQUENCE [LARGE SCALE GENOMIC DNA]</scope>
    <source>
        <strain evidence="2">MN2024</strain>
        <tissue evidence="2">Gills</tissue>
    </source>
</reference>
<keyword evidence="1" id="KW-0175">Coiled coil</keyword>
<dbReference type="Gene3D" id="1.20.5.1700">
    <property type="match status" value="1"/>
</dbReference>
<evidence type="ECO:0000313" key="3">
    <source>
        <dbReference type="Proteomes" id="UP001634394"/>
    </source>
</evidence>
<evidence type="ECO:0000313" key="2">
    <source>
        <dbReference type="EMBL" id="KAL3855186.1"/>
    </source>
</evidence>
<name>A0ABD3V0L0_SINWO</name>
<dbReference type="Proteomes" id="UP001634394">
    <property type="component" value="Unassembled WGS sequence"/>
</dbReference>
<sequence>MLNTGRGEINIDSKADSEVNRDVATSKIDKVKSDKNIIKITSLTEKNKTLRRQLNESFNINSTFTDTINQLQHQNSTIQQQLLDLREQLKDVTQSRDQLRKSLNELREKLTSEQKGHTALKIQYDKLSNDYQSLLAQGNNNVKQHRKKKNDFTFSKEAVKEIQDSWRVNELFNSNERYNQLMGDVHKKVFG</sequence>
<accession>A0ABD3V0L0</accession>
<evidence type="ECO:0000256" key="1">
    <source>
        <dbReference type="SAM" id="Coils"/>
    </source>
</evidence>
<comment type="caution">
    <text evidence="2">The sequence shown here is derived from an EMBL/GenBank/DDBJ whole genome shotgun (WGS) entry which is preliminary data.</text>
</comment>
<dbReference type="AlphaFoldDB" id="A0ABD3V0L0"/>